<comment type="caution">
    <text evidence="1">The sequence shown here is derived from an EMBL/GenBank/DDBJ whole genome shotgun (WGS) entry which is preliminary data.</text>
</comment>
<gene>
    <name evidence="1" type="ORF">HNQ85_003062</name>
</gene>
<dbReference type="Proteomes" id="UP000580891">
    <property type="component" value="Unassembled WGS sequence"/>
</dbReference>
<sequence>MNSWNPYMYHQMSYNENFHIDEEGDTPRNANESAQNIEPVMENVPMPANIPMPTMPATYSHMVPTITMPAAYPHTAPMMPTDCGCYYPTGYHYPMFTCEESVIPWVTPTFPMMGMAGTIPSMTSPMVETTGPMMGTNMPAPTTSYPTAPFMHDQFTPSPSPTMEYRYDSYYPYR</sequence>
<organism evidence="1 2">
    <name type="scientific">[Anoxybacillus] calidus</name>
    <dbReference type="NCBI Taxonomy" id="575178"/>
    <lineage>
        <taxon>Bacteria</taxon>
        <taxon>Bacillati</taxon>
        <taxon>Bacillota</taxon>
        <taxon>Bacilli</taxon>
        <taxon>Bacillales</taxon>
        <taxon>Anoxybacillaceae</taxon>
        <taxon>Paranoxybacillus</taxon>
    </lineage>
</organism>
<protein>
    <submittedName>
        <fullName evidence="1">Uncharacterized protein</fullName>
    </submittedName>
</protein>
<proteinExistence type="predicted"/>
<dbReference type="AlphaFoldDB" id="A0A7V9Z2I8"/>
<dbReference type="EMBL" id="JACDUU010000008">
    <property type="protein sequence ID" value="MBA2872750.1"/>
    <property type="molecule type" value="Genomic_DNA"/>
</dbReference>
<dbReference type="RefSeq" id="WP_181538502.1">
    <property type="nucleotide sequence ID" value="NZ_JACDUU010000008.1"/>
</dbReference>
<evidence type="ECO:0000313" key="1">
    <source>
        <dbReference type="EMBL" id="MBA2872750.1"/>
    </source>
</evidence>
<accession>A0A7V9Z2I8</accession>
<reference evidence="1 2" key="1">
    <citation type="submission" date="2020-07" db="EMBL/GenBank/DDBJ databases">
        <title>Genomic Encyclopedia of Type Strains, Phase IV (KMG-IV): sequencing the most valuable type-strain genomes for metagenomic binning, comparative biology and taxonomic classification.</title>
        <authorList>
            <person name="Goeker M."/>
        </authorList>
    </citation>
    <scope>NUCLEOTIDE SEQUENCE [LARGE SCALE GENOMIC DNA]</scope>
    <source>
        <strain evidence="1 2">DSM 25220</strain>
    </source>
</reference>
<name>A0A7V9Z2I8_9BACL</name>
<evidence type="ECO:0000313" key="2">
    <source>
        <dbReference type="Proteomes" id="UP000580891"/>
    </source>
</evidence>
<keyword evidence="2" id="KW-1185">Reference proteome</keyword>